<proteinExistence type="predicted"/>
<feature type="compositionally biased region" description="Basic and acidic residues" evidence="2">
    <location>
        <begin position="75"/>
        <end position="90"/>
    </location>
</feature>
<sequence>MDANDRSRGSGGVLRAIAIPVAVFVAGTGCIATTVALTAAPIPTVRVTAGEETPIVSPDEEDPDPSPEGSGTDPGPREPEEPATGREDAGSHTPSVPPESYTGASTTFGSLRILVDICYTDTTITDGMAMQSTAPSGMEYHIYRLLVTNQGDSPTVFDTWGTYALTTEGKEYLNDDEAEFTVAWDYFWDEINPDTTVTGYVVFTAPENTEFSEVWIGGTAPLTPN</sequence>
<accession>A0ABU2M6G3</accession>
<keyword evidence="3" id="KW-0472">Membrane</keyword>
<evidence type="ECO:0000256" key="2">
    <source>
        <dbReference type="SAM" id="MobiDB-lite"/>
    </source>
</evidence>
<dbReference type="Gene3D" id="2.60.40.1240">
    <property type="match status" value="1"/>
</dbReference>
<evidence type="ECO:0000313" key="6">
    <source>
        <dbReference type="Proteomes" id="UP001183390"/>
    </source>
</evidence>
<evidence type="ECO:0000256" key="3">
    <source>
        <dbReference type="SAM" id="Phobius"/>
    </source>
</evidence>
<feature type="region of interest" description="Disordered" evidence="2">
    <location>
        <begin position="48"/>
        <end position="103"/>
    </location>
</feature>
<name>A0ABU2M6G3_9ACTN</name>
<evidence type="ECO:0000313" key="5">
    <source>
        <dbReference type="EMBL" id="MDT0328260.1"/>
    </source>
</evidence>
<keyword evidence="6" id="KW-1185">Reference proteome</keyword>
<organism evidence="5 6">
    <name type="scientific">Nocardiopsis lambiniae</name>
    <dbReference type="NCBI Taxonomy" id="3075539"/>
    <lineage>
        <taxon>Bacteria</taxon>
        <taxon>Bacillati</taxon>
        <taxon>Actinomycetota</taxon>
        <taxon>Actinomycetes</taxon>
        <taxon>Streptosporangiales</taxon>
        <taxon>Nocardiopsidaceae</taxon>
        <taxon>Nocardiopsis</taxon>
    </lineage>
</organism>
<evidence type="ECO:0000256" key="1">
    <source>
        <dbReference type="ARBA" id="ARBA00022729"/>
    </source>
</evidence>
<keyword evidence="1" id="KW-0732">Signal</keyword>
<reference evidence="6" key="1">
    <citation type="submission" date="2023-07" db="EMBL/GenBank/DDBJ databases">
        <title>30 novel species of actinomycetes from the DSMZ collection.</title>
        <authorList>
            <person name="Nouioui I."/>
        </authorList>
    </citation>
    <scope>NUCLEOTIDE SEQUENCE [LARGE SCALE GENOMIC DNA]</scope>
    <source>
        <strain evidence="6">DSM 44743</strain>
    </source>
</reference>
<comment type="caution">
    <text evidence="5">The sequence shown here is derived from an EMBL/GenBank/DDBJ whole genome shotgun (WGS) entry which is preliminary data.</text>
</comment>
<protein>
    <submittedName>
        <fullName evidence="5">DUF4352 domain-containing protein</fullName>
    </submittedName>
</protein>
<feature type="transmembrane region" description="Helical" evidence="3">
    <location>
        <begin position="12"/>
        <end position="37"/>
    </location>
</feature>
<dbReference type="InterPro" id="IPR029051">
    <property type="entry name" value="DUF4352"/>
</dbReference>
<keyword evidence="3" id="KW-1133">Transmembrane helix</keyword>
<dbReference type="Proteomes" id="UP001183390">
    <property type="component" value="Unassembled WGS sequence"/>
</dbReference>
<evidence type="ECO:0000259" key="4">
    <source>
        <dbReference type="Pfam" id="PF11611"/>
    </source>
</evidence>
<dbReference type="EMBL" id="JAVREP010000003">
    <property type="protein sequence ID" value="MDT0328260.1"/>
    <property type="molecule type" value="Genomic_DNA"/>
</dbReference>
<feature type="domain" description="DUF4352" evidence="4">
    <location>
        <begin position="123"/>
        <end position="210"/>
    </location>
</feature>
<gene>
    <name evidence="5" type="ORF">RM479_07515</name>
</gene>
<dbReference type="RefSeq" id="WP_311510986.1">
    <property type="nucleotide sequence ID" value="NZ_JAVREP010000003.1"/>
</dbReference>
<keyword evidence="3" id="KW-0812">Transmembrane</keyword>
<dbReference type="PROSITE" id="PS51257">
    <property type="entry name" value="PROKAR_LIPOPROTEIN"/>
    <property type="match status" value="1"/>
</dbReference>
<dbReference type="InterPro" id="IPR029050">
    <property type="entry name" value="Immunoprotect_excell_Ig-like"/>
</dbReference>
<dbReference type="Pfam" id="PF11611">
    <property type="entry name" value="DUF4352"/>
    <property type="match status" value="1"/>
</dbReference>